<comment type="similarity">
    <text evidence="17">Belongs to the NnrD/CARKD family.</text>
</comment>
<accession>A0ABP8V744</accession>
<proteinExistence type="inferred from homology"/>
<evidence type="ECO:0000256" key="13">
    <source>
        <dbReference type="ARBA" id="ARBA00023268"/>
    </source>
</evidence>
<dbReference type="Proteomes" id="UP001500604">
    <property type="component" value="Unassembled WGS sequence"/>
</dbReference>
<dbReference type="EC" id="5.1.99.6" evidence="19"/>
<feature type="binding site" evidence="17">
    <location>
        <position position="326"/>
    </location>
    <ligand>
        <name>(6S)-NADPHX</name>
        <dbReference type="ChEBI" id="CHEBI:64076"/>
    </ligand>
</feature>
<keyword evidence="8 17" id="KW-0521">NADP</keyword>
<dbReference type="PROSITE" id="PS01050">
    <property type="entry name" value="YJEF_C_2"/>
    <property type="match status" value="1"/>
</dbReference>
<feature type="binding site" evidence="18">
    <location>
        <position position="163"/>
    </location>
    <ligand>
        <name>(6S)-NADPHX</name>
        <dbReference type="ChEBI" id="CHEBI:64076"/>
    </ligand>
</feature>
<dbReference type="RefSeq" id="WP_345198253.1">
    <property type="nucleotide sequence ID" value="NZ_BAABFL010000463.1"/>
</dbReference>
<comment type="subunit">
    <text evidence="17">Homotetramer.</text>
</comment>
<keyword evidence="13" id="KW-0511">Multifunctional enzyme</keyword>
<dbReference type="SUPFAM" id="SSF64153">
    <property type="entry name" value="YjeF N-terminal domain-like"/>
    <property type="match status" value="1"/>
</dbReference>
<feature type="binding site" evidence="18">
    <location>
        <begin position="66"/>
        <end position="70"/>
    </location>
    <ligand>
        <name>(6S)-NADPHX</name>
        <dbReference type="ChEBI" id="CHEBI:64076"/>
    </ligand>
</feature>
<dbReference type="Pfam" id="PF01256">
    <property type="entry name" value="Carb_kinase"/>
    <property type="match status" value="1"/>
</dbReference>
<evidence type="ECO:0000256" key="7">
    <source>
        <dbReference type="ARBA" id="ARBA00022840"/>
    </source>
</evidence>
<feature type="binding site" evidence="17">
    <location>
        <begin position="413"/>
        <end position="417"/>
    </location>
    <ligand>
        <name>AMP</name>
        <dbReference type="ChEBI" id="CHEBI:456215"/>
    </ligand>
</feature>
<comment type="catalytic activity">
    <reaction evidence="15 17 19">
        <text>(6S)-NADHX + ADP = AMP + phosphate + NADH + H(+)</text>
        <dbReference type="Rhea" id="RHEA:32223"/>
        <dbReference type="ChEBI" id="CHEBI:15378"/>
        <dbReference type="ChEBI" id="CHEBI:43474"/>
        <dbReference type="ChEBI" id="CHEBI:57945"/>
        <dbReference type="ChEBI" id="CHEBI:64074"/>
        <dbReference type="ChEBI" id="CHEBI:456215"/>
        <dbReference type="ChEBI" id="CHEBI:456216"/>
        <dbReference type="EC" id="4.2.1.136"/>
    </reaction>
</comment>
<evidence type="ECO:0000313" key="22">
    <source>
        <dbReference type="EMBL" id="GAA4651804.1"/>
    </source>
</evidence>
<reference evidence="23" key="1">
    <citation type="journal article" date="2019" name="Int. J. Syst. Evol. Microbiol.">
        <title>The Global Catalogue of Microorganisms (GCM) 10K type strain sequencing project: providing services to taxonomists for standard genome sequencing and annotation.</title>
        <authorList>
            <consortium name="The Broad Institute Genomics Platform"/>
            <consortium name="The Broad Institute Genome Sequencing Center for Infectious Disease"/>
            <person name="Wu L."/>
            <person name="Ma J."/>
        </authorList>
    </citation>
    <scope>NUCLEOTIDE SEQUENCE [LARGE SCALE GENOMIC DNA]</scope>
    <source>
        <strain evidence="23">JCM 17805</strain>
    </source>
</reference>
<feature type="binding site" evidence="17">
    <location>
        <position position="376"/>
    </location>
    <ligand>
        <name>(6S)-NADPHX</name>
        <dbReference type="ChEBI" id="CHEBI:64076"/>
    </ligand>
</feature>
<keyword evidence="9 18" id="KW-0630">Potassium</keyword>
<feature type="domain" description="YjeF N-terminal" evidence="21">
    <location>
        <begin position="15"/>
        <end position="220"/>
    </location>
</feature>
<feature type="binding site" evidence="18">
    <location>
        <position position="145"/>
    </location>
    <ligand>
        <name>(6S)-NADPHX</name>
        <dbReference type="ChEBI" id="CHEBI:64076"/>
    </ligand>
</feature>
<comment type="caution">
    <text evidence="22">The sequence shown here is derived from an EMBL/GenBank/DDBJ whole genome shotgun (WGS) entry which is preliminary data.</text>
</comment>
<evidence type="ECO:0000256" key="9">
    <source>
        <dbReference type="ARBA" id="ARBA00022958"/>
    </source>
</evidence>
<dbReference type="NCBIfam" id="TIGR00197">
    <property type="entry name" value="yjeF_nterm"/>
    <property type="match status" value="1"/>
</dbReference>
<comment type="function">
    <text evidence="14 19">Bifunctional enzyme that catalyzes the epimerization of the S- and R-forms of NAD(P)HX and the dehydration of the S-form of NAD(P)HX at the expense of ADP, which is converted to AMP. This allows the repair of both epimers of NAD(P)HX, a damaged form of NAD(P)H that is a result of enzymatic or heat-dependent hydration.</text>
</comment>
<feature type="binding site" evidence="17">
    <location>
        <position position="442"/>
    </location>
    <ligand>
        <name>(6S)-NADPHX</name>
        <dbReference type="ChEBI" id="CHEBI:64076"/>
    </ligand>
</feature>
<dbReference type="EC" id="4.2.1.136" evidence="19"/>
<dbReference type="InterPro" id="IPR029056">
    <property type="entry name" value="Ribokinase-like"/>
</dbReference>
<evidence type="ECO:0000256" key="2">
    <source>
        <dbReference type="ARBA" id="ARBA00000909"/>
    </source>
</evidence>
<comment type="cofactor">
    <cofactor evidence="18 19">
        <name>K(+)</name>
        <dbReference type="ChEBI" id="CHEBI:29103"/>
    </cofactor>
    <text evidence="18 19">Binds 1 potassium ion per subunit.</text>
</comment>
<gene>
    <name evidence="17" type="primary">nnrD</name>
    <name evidence="18" type="synonym">nnrE</name>
    <name evidence="22" type="ORF">GCM10023116_40880</name>
</gene>
<evidence type="ECO:0000256" key="5">
    <source>
        <dbReference type="ARBA" id="ARBA00022723"/>
    </source>
</evidence>
<evidence type="ECO:0000256" key="11">
    <source>
        <dbReference type="ARBA" id="ARBA00023235"/>
    </source>
</evidence>
<evidence type="ECO:0000256" key="1">
    <source>
        <dbReference type="ARBA" id="ARBA00000013"/>
    </source>
</evidence>
<evidence type="ECO:0000256" key="4">
    <source>
        <dbReference type="ARBA" id="ARBA00009524"/>
    </source>
</evidence>
<dbReference type="InterPro" id="IPR000631">
    <property type="entry name" value="CARKD"/>
</dbReference>
<feature type="binding site" evidence="18">
    <location>
        <position position="67"/>
    </location>
    <ligand>
        <name>K(+)</name>
        <dbReference type="ChEBI" id="CHEBI:29103"/>
    </ligand>
</feature>
<dbReference type="PANTHER" id="PTHR12592:SF0">
    <property type="entry name" value="ATP-DEPENDENT (S)-NAD(P)H-HYDRATE DEHYDRATASE"/>
    <property type="match status" value="1"/>
</dbReference>
<evidence type="ECO:0000256" key="6">
    <source>
        <dbReference type="ARBA" id="ARBA00022741"/>
    </source>
</evidence>
<comment type="function">
    <text evidence="17">Catalyzes the dehydration of the S-form of NAD(P)HX at the expense of ADP, which is converted to AMP. Together with NAD(P)HX epimerase, which catalyzes the epimerization of the S- and R-forms, the enzyme allows the repair of both epimers of NAD(P)HX, a damaged form of NAD(P)H that is a result of enzymatic or heat-dependent hydration.</text>
</comment>
<feature type="domain" description="YjeF C-terminal" evidence="20">
    <location>
        <begin position="230"/>
        <end position="501"/>
    </location>
</feature>
<comment type="similarity">
    <text evidence="4 19">In the C-terminal section; belongs to the NnrD/CARKD family.</text>
</comment>
<protein>
    <recommendedName>
        <fullName evidence="19">Bifunctional NAD(P)H-hydrate repair enzyme</fullName>
    </recommendedName>
    <alternativeName>
        <fullName evidence="19">Nicotinamide nucleotide repair protein</fullName>
    </alternativeName>
    <domain>
        <recommendedName>
            <fullName evidence="19">ADP-dependent (S)-NAD(P)H-hydrate dehydratase</fullName>
            <ecNumber evidence="19">4.2.1.136</ecNumber>
        </recommendedName>
        <alternativeName>
            <fullName evidence="19">ADP-dependent NAD(P)HX dehydratase</fullName>
        </alternativeName>
    </domain>
    <domain>
        <recommendedName>
            <fullName evidence="19">NAD(P)H-hydrate epimerase</fullName>
            <ecNumber evidence="19">5.1.99.6</ecNumber>
        </recommendedName>
    </domain>
</protein>
<keyword evidence="6 17" id="KW-0547">Nucleotide-binding</keyword>
<dbReference type="InterPro" id="IPR036652">
    <property type="entry name" value="YjeF_N_dom_sf"/>
</dbReference>
<evidence type="ECO:0000259" key="20">
    <source>
        <dbReference type="PROSITE" id="PS51383"/>
    </source>
</evidence>
<comment type="cofactor">
    <cofactor evidence="17">
        <name>Mg(2+)</name>
        <dbReference type="ChEBI" id="CHEBI:18420"/>
    </cofactor>
</comment>
<sequence>MDEWLPEALYTAEQVRHLDAVAINDYHINGFELMKRAGQAAFDRMLERWPALSRGGTLQVFCGAGNNGGDGYVIASLARQRYLPVRVVALKNPDELNGDALRAWHWFRDLGGSTESWSRNVTITGTVLVDAMLGTGLSGEVRGDYLDAIQMINHSERPVLAVDIPSGLSADTGAALGAAVQAAMTVTFIGLKQGLLTGAGPRYCGTLNFASLAVPDEIYSKELPASHLLREQELAALVRPRLADANKGSHGHLLVVGGDEGMGGAVVMAAEAALRTGAGLVTVATRDEHVDAINARCPEIMARGVQDADDVNRLLTGKSAVVIGPGLGQSDWSKALLASILQSDLPILADADALNLIAEDSQLLESTSRSLLMTPHPGEASRLLQEPIPDVQANRFAAVRQLQQQYGGVAVLKGAGSLVYDGETVSLCGAGNPGMAVAGMGDVLSGVIGSLLAQGYDMAHAAKLGVWLHAAAGDDCAAEDGQIGMKATDLLPYIRRRVNQLANA</sequence>
<dbReference type="PIRSF" id="PIRSF017184">
    <property type="entry name" value="Nnr"/>
    <property type="match status" value="1"/>
</dbReference>
<dbReference type="InterPro" id="IPR004443">
    <property type="entry name" value="YjeF_N_dom"/>
</dbReference>
<comment type="catalytic activity">
    <reaction evidence="2 18 19">
        <text>(6R)-NADPHX = (6S)-NADPHX</text>
        <dbReference type="Rhea" id="RHEA:32227"/>
        <dbReference type="ChEBI" id="CHEBI:64076"/>
        <dbReference type="ChEBI" id="CHEBI:64077"/>
        <dbReference type="EC" id="5.1.99.6"/>
    </reaction>
</comment>
<dbReference type="NCBIfam" id="TIGR00196">
    <property type="entry name" value="yjeF_cterm"/>
    <property type="match status" value="1"/>
</dbReference>
<feature type="binding site" evidence="18">
    <location>
        <begin position="134"/>
        <end position="140"/>
    </location>
    <ligand>
        <name>(6S)-NADPHX</name>
        <dbReference type="ChEBI" id="CHEBI:64076"/>
    </ligand>
</feature>
<comment type="function">
    <text evidence="18">Catalyzes the epimerization of the S- and R-forms of NAD(P)HX, a damaged form of NAD(P)H that is a result of enzymatic or heat-dependent hydration. This is a prerequisite for the S-specific NAD(P)H-hydrate dehydratase to allow the repair of both epimers of NAD(P)HX.</text>
</comment>
<evidence type="ECO:0000256" key="16">
    <source>
        <dbReference type="ARBA" id="ARBA00049209"/>
    </source>
</evidence>
<keyword evidence="12 17" id="KW-0456">Lyase</keyword>
<evidence type="ECO:0000256" key="8">
    <source>
        <dbReference type="ARBA" id="ARBA00022857"/>
    </source>
</evidence>
<feature type="binding site" evidence="17">
    <location>
        <position position="441"/>
    </location>
    <ligand>
        <name>AMP</name>
        <dbReference type="ChEBI" id="CHEBI:456215"/>
    </ligand>
</feature>
<keyword evidence="11 18" id="KW-0413">Isomerase</keyword>
<feature type="binding site" evidence="18">
    <location>
        <position position="130"/>
    </location>
    <ligand>
        <name>K(+)</name>
        <dbReference type="ChEBI" id="CHEBI:29103"/>
    </ligand>
</feature>
<dbReference type="Gene3D" id="3.40.1190.20">
    <property type="match status" value="1"/>
</dbReference>
<evidence type="ECO:0000256" key="18">
    <source>
        <dbReference type="HAMAP-Rule" id="MF_01966"/>
    </source>
</evidence>
<dbReference type="PANTHER" id="PTHR12592">
    <property type="entry name" value="ATP-DEPENDENT (S)-NAD(P)H-HYDRATE DEHYDRATASE FAMILY MEMBER"/>
    <property type="match status" value="1"/>
</dbReference>
<dbReference type="InterPro" id="IPR017953">
    <property type="entry name" value="Carbohydrate_kinase_pred_CS"/>
</dbReference>
<keyword evidence="10 17" id="KW-0520">NAD</keyword>
<evidence type="ECO:0000256" key="19">
    <source>
        <dbReference type="PIRNR" id="PIRNR017184"/>
    </source>
</evidence>
<dbReference type="HAMAP" id="MF_01966">
    <property type="entry name" value="NADHX_epimerase"/>
    <property type="match status" value="1"/>
</dbReference>
<keyword evidence="5 18" id="KW-0479">Metal-binding</keyword>
<dbReference type="InterPro" id="IPR030677">
    <property type="entry name" value="Nnr"/>
</dbReference>
<evidence type="ECO:0000256" key="15">
    <source>
        <dbReference type="ARBA" id="ARBA00048238"/>
    </source>
</evidence>
<evidence type="ECO:0000256" key="14">
    <source>
        <dbReference type="ARBA" id="ARBA00025153"/>
    </source>
</evidence>
<comment type="catalytic activity">
    <reaction evidence="1 18 19">
        <text>(6R)-NADHX = (6S)-NADHX</text>
        <dbReference type="Rhea" id="RHEA:32215"/>
        <dbReference type="ChEBI" id="CHEBI:64074"/>
        <dbReference type="ChEBI" id="CHEBI:64075"/>
        <dbReference type="EC" id="5.1.99.6"/>
    </reaction>
</comment>
<dbReference type="Pfam" id="PF03853">
    <property type="entry name" value="YjeF_N"/>
    <property type="match status" value="1"/>
</dbReference>
<keyword evidence="23" id="KW-1185">Reference proteome</keyword>
<dbReference type="PROSITE" id="PS51383">
    <property type="entry name" value="YJEF_C_3"/>
    <property type="match status" value="1"/>
</dbReference>
<evidence type="ECO:0000256" key="17">
    <source>
        <dbReference type="HAMAP-Rule" id="MF_01965"/>
    </source>
</evidence>
<comment type="similarity">
    <text evidence="3 19">In the N-terminal section; belongs to the NnrE/AIBP family.</text>
</comment>
<name>A0ABP8V744_9GAMM</name>
<dbReference type="CDD" id="cd01171">
    <property type="entry name" value="YXKO-related"/>
    <property type="match status" value="1"/>
</dbReference>
<comment type="similarity">
    <text evidence="18">Belongs to the NnrE/AIBP family.</text>
</comment>
<evidence type="ECO:0000256" key="10">
    <source>
        <dbReference type="ARBA" id="ARBA00023027"/>
    </source>
</evidence>
<evidence type="ECO:0000259" key="21">
    <source>
        <dbReference type="PROSITE" id="PS51385"/>
    </source>
</evidence>
<evidence type="ECO:0000313" key="23">
    <source>
        <dbReference type="Proteomes" id="UP001500604"/>
    </source>
</evidence>
<dbReference type="HAMAP" id="MF_01965">
    <property type="entry name" value="NADHX_dehydratase"/>
    <property type="match status" value="1"/>
</dbReference>
<comment type="catalytic activity">
    <reaction evidence="16 17 19">
        <text>(6S)-NADPHX + ADP = AMP + phosphate + NADPH + H(+)</text>
        <dbReference type="Rhea" id="RHEA:32235"/>
        <dbReference type="ChEBI" id="CHEBI:15378"/>
        <dbReference type="ChEBI" id="CHEBI:43474"/>
        <dbReference type="ChEBI" id="CHEBI:57783"/>
        <dbReference type="ChEBI" id="CHEBI:64076"/>
        <dbReference type="ChEBI" id="CHEBI:456215"/>
        <dbReference type="ChEBI" id="CHEBI:456216"/>
        <dbReference type="EC" id="4.2.1.136"/>
    </reaction>
</comment>
<evidence type="ECO:0000256" key="3">
    <source>
        <dbReference type="ARBA" id="ARBA00006001"/>
    </source>
</evidence>
<keyword evidence="7 17" id="KW-0067">ATP-binding</keyword>
<feature type="binding site" evidence="17">
    <location>
        <position position="265"/>
    </location>
    <ligand>
        <name>(6S)-NADPHX</name>
        <dbReference type="ChEBI" id="CHEBI:64076"/>
    </ligand>
</feature>
<dbReference type="EMBL" id="BAABFL010000463">
    <property type="protein sequence ID" value="GAA4651804.1"/>
    <property type="molecule type" value="Genomic_DNA"/>
</dbReference>
<dbReference type="Gene3D" id="3.40.50.10260">
    <property type="entry name" value="YjeF N-terminal domain"/>
    <property type="match status" value="1"/>
</dbReference>
<organism evidence="22 23">
    <name type="scientific">Kistimonas scapharcae</name>
    <dbReference type="NCBI Taxonomy" id="1036133"/>
    <lineage>
        <taxon>Bacteria</taxon>
        <taxon>Pseudomonadati</taxon>
        <taxon>Pseudomonadota</taxon>
        <taxon>Gammaproteobacteria</taxon>
        <taxon>Oceanospirillales</taxon>
        <taxon>Endozoicomonadaceae</taxon>
        <taxon>Kistimonas</taxon>
    </lineage>
</organism>
<evidence type="ECO:0000256" key="12">
    <source>
        <dbReference type="ARBA" id="ARBA00023239"/>
    </source>
</evidence>
<dbReference type="PROSITE" id="PS51385">
    <property type="entry name" value="YJEF_N"/>
    <property type="match status" value="1"/>
</dbReference>
<dbReference type="SUPFAM" id="SSF53613">
    <property type="entry name" value="Ribokinase-like"/>
    <property type="match status" value="1"/>
</dbReference>
<feature type="binding site" evidence="18">
    <location>
        <position position="166"/>
    </location>
    <ligand>
        <name>K(+)</name>
        <dbReference type="ChEBI" id="CHEBI:29103"/>
    </ligand>
</feature>